<gene>
    <name evidence="2" type="ORF">O4H49_13995</name>
</gene>
<evidence type="ECO:0000313" key="2">
    <source>
        <dbReference type="EMBL" id="MCZ4281898.1"/>
    </source>
</evidence>
<feature type="chain" id="PRO_5045288671" evidence="1">
    <location>
        <begin position="24"/>
        <end position="142"/>
    </location>
</feature>
<evidence type="ECO:0000256" key="1">
    <source>
        <dbReference type="SAM" id="SignalP"/>
    </source>
</evidence>
<dbReference type="EMBL" id="JAPWGY010000005">
    <property type="protein sequence ID" value="MCZ4281898.1"/>
    <property type="molecule type" value="Genomic_DNA"/>
</dbReference>
<dbReference type="RefSeq" id="WP_269424063.1">
    <property type="nucleotide sequence ID" value="NZ_JAPWGY010000005.1"/>
</dbReference>
<reference evidence="2" key="1">
    <citation type="submission" date="2022-12" db="EMBL/GenBank/DDBJ databases">
        <title>Bacterial isolates from different developmental stages of Nematostella vectensis.</title>
        <authorList>
            <person name="Fraune S."/>
        </authorList>
    </citation>
    <scope>NUCLEOTIDE SEQUENCE</scope>
    <source>
        <strain evidence="2">G21630-S1</strain>
    </source>
</reference>
<comment type="caution">
    <text evidence="2">The sequence shown here is derived from an EMBL/GenBank/DDBJ whole genome shotgun (WGS) entry which is preliminary data.</text>
</comment>
<organism evidence="2 3">
    <name type="scientific">Kiloniella laminariae</name>
    <dbReference type="NCBI Taxonomy" id="454162"/>
    <lineage>
        <taxon>Bacteria</taxon>
        <taxon>Pseudomonadati</taxon>
        <taxon>Pseudomonadota</taxon>
        <taxon>Alphaproteobacteria</taxon>
        <taxon>Rhodospirillales</taxon>
        <taxon>Kiloniellaceae</taxon>
        <taxon>Kiloniella</taxon>
    </lineage>
</organism>
<accession>A0ABT4LLB6</accession>
<keyword evidence="3" id="KW-1185">Reference proteome</keyword>
<protein>
    <submittedName>
        <fullName evidence="2">Uncharacterized protein</fullName>
    </submittedName>
</protein>
<dbReference type="Proteomes" id="UP001069802">
    <property type="component" value="Unassembled WGS sequence"/>
</dbReference>
<evidence type="ECO:0000313" key="3">
    <source>
        <dbReference type="Proteomes" id="UP001069802"/>
    </source>
</evidence>
<keyword evidence="1" id="KW-0732">Signal</keyword>
<sequence length="142" mass="15909">MTKKRVAALLCALVLAVPAASYAQSAYMTPNSIVRKPLLKPGLSSSLPKREPYLGSRLLYKTTDTLDNIFINDAGLSRACQRGRFLQVKEMQYIAVVDGRKYGAALYRPNMIHDPKNLADKDRIYLFKSQGTSNCQVFHKLI</sequence>
<proteinExistence type="predicted"/>
<name>A0ABT4LLB6_9PROT</name>
<feature type="signal peptide" evidence="1">
    <location>
        <begin position="1"/>
        <end position="23"/>
    </location>
</feature>